<dbReference type="SUPFAM" id="SSF55920">
    <property type="entry name" value="Creatinase/aminopeptidase"/>
    <property type="match status" value="1"/>
</dbReference>
<feature type="domain" description="Creatinase N-terminal" evidence="2">
    <location>
        <begin position="15"/>
        <end position="135"/>
    </location>
</feature>
<dbReference type="InterPro" id="IPR029149">
    <property type="entry name" value="Creatin/AminoP/Spt16_N"/>
</dbReference>
<gene>
    <name evidence="3" type="ORF">AAK873_13145</name>
</gene>
<proteinExistence type="predicted"/>
<dbReference type="Pfam" id="PF00557">
    <property type="entry name" value="Peptidase_M24"/>
    <property type="match status" value="1"/>
</dbReference>
<dbReference type="InterPro" id="IPR036005">
    <property type="entry name" value="Creatinase/aminopeptidase-like"/>
</dbReference>
<evidence type="ECO:0000313" key="4">
    <source>
        <dbReference type="Proteomes" id="UP001565200"/>
    </source>
</evidence>
<reference evidence="3 4" key="1">
    <citation type="submission" date="2024-03" db="EMBL/GenBank/DDBJ databases">
        <title>Mouse gut bacterial collection (mGBC) of GemPharmatech.</title>
        <authorList>
            <person name="He Y."/>
            <person name="Dong L."/>
            <person name="Wu D."/>
            <person name="Gao X."/>
            <person name="Lin Z."/>
        </authorList>
    </citation>
    <scope>NUCLEOTIDE SEQUENCE [LARGE SCALE GENOMIC DNA]</scope>
    <source>
        <strain evidence="3 4">54-13</strain>
    </source>
</reference>
<dbReference type="SUPFAM" id="SSF53092">
    <property type="entry name" value="Creatinase/prolidase N-terminal domain"/>
    <property type="match status" value="1"/>
</dbReference>
<protein>
    <submittedName>
        <fullName evidence="3">Xaa-Pro peptidase family protein</fullName>
    </submittedName>
</protein>
<dbReference type="CDD" id="cd01066">
    <property type="entry name" value="APP_MetAP"/>
    <property type="match status" value="1"/>
</dbReference>
<dbReference type="Gene3D" id="3.40.350.10">
    <property type="entry name" value="Creatinase/prolidase N-terminal domain"/>
    <property type="match status" value="1"/>
</dbReference>
<evidence type="ECO:0000259" key="2">
    <source>
        <dbReference type="Pfam" id="PF01321"/>
    </source>
</evidence>
<dbReference type="PANTHER" id="PTHR46112">
    <property type="entry name" value="AMINOPEPTIDASE"/>
    <property type="match status" value="1"/>
</dbReference>
<sequence length="393" mass="42883">MTLHALTPAEEINLRIARLQNAIRTCGMDAVLISDNANIYYTSGRVFSGYVYIPATGTATYFIRRPEGITDDKVQYIRKPEQIAGLLSEAGVGLPAVMGYELSSLDVISYRRLVNAFPGVTPVDASPIIKSVRSVKTDFELEQLRQSGIRHQHVYDLIPRLYREGMTDIELQIEIERASRLEGCLGIFRIAGDSMEFFMSNILAGDNADSPTPYDFAMGGAGLDPSLPVGADGTVITPGMSVMVDSNGNFTGYMTDMTRVFSCGKLDDKAMEAHQCSIEICRALEKAGKPGTPAAELYELAVSIVERHGLERYFMGHKQKAGFIGHGVGIEINELPVIAPRSRDILAEHNVIALEPKFVIPHVGAVGVENTYIVTSGGLERITDAPEQIIDLI</sequence>
<dbReference type="Pfam" id="PF01321">
    <property type="entry name" value="Creatinase_N"/>
    <property type="match status" value="1"/>
</dbReference>
<evidence type="ECO:0000259" key="1">
    <source>
        <dbReference type="Pfam" id="PF00557"/>
    </source>
</evidence>
<accession>A0ABV4D2G3</accession>
<keyword evidence="4" id="KW-1185">Reference proteome</keyword>
<name>A0ABV4D2G3_9BACT</name>
<dbReference type="InterPro" id="IPR000994">
    <property type="entry name" value="Pept_M24"/>
</dbReference>
<dbReference type="InterPro" id="IPR000587">
    <property type="entry name" value="Creatinase_N"/>
</dbReference>
<dbReference type="Gene3D" id="3.90.230.10">
    <property type="entry name" value="Creatinase/methionine aminopeptidase superfamily"/>
    <property type="match status" value="1"/>
</dbReference>
<dbReference type="InterPro" id="IPR050659">
    <property type="entry name" value="Peptidase_M24B"/>
</dbReference>
<dbReference type="PANTHER" id="PTHR46112:SF2">
    <property type="entry name" value="XAA-PRO AMINOPEPTIDASE P-RELATED"/>
    <property type="match status" value="1"/>
</dbReference>
<dbReference type="RefSeq" id="WP_369863984.1">
    <property type="nucleotide sequence ID" value="NZ_JBCLPP010000055.1"/>
</dbReference>
<organism evidence="3 4">
    <name type="scientific">Heminiphilus faecis</name>
    <dbReference type="NCBI Taxonomy" id="2601703"/>
    <lineage>
        <taxon>Bacteria</taxon>
        <taxon>Pseudomonadati</taxon>
        <taxon>Bacteroidota</taxon>
        <taxon>Bacteroidia</taxon>
        <taxon>Bacteroidales</taxon>
        <taxon>Muribaculaceae</taxon>
        <taxon>Heminiphilus</taxon>
    </lineage>
</organism>
<evidence type="ECO:0000313" key="3">
    <source>
        <dbReference type="EMBL" id="MEY8246549.1"/>
    </source>
</evidence>
<feature type="domain" description="Peptidase M24" evidence="1">
    <location>
        <begin position="142"/>
        <end position="375"/>
    </location>
</feature>
<dbReference type="EMBL" id="JBCLPP010000055">
    <property type="protein sequence ID" value="MEY8246549.1"/>
    <property type="molecule type" value="Genomic_DNA"/>
</dbReference>
<dbReference type="Proteomes" id="UP001565200">
    <property type="component" value="Unassembled WGS sequence"/>
</dbReference>
<comment type="caution">
    <text evidence="3">The sequence shown here is derived from an EMBL/GenBank/DDBJ whole genome shotgun (WGS) entry which is preliminary data.</text>
</comment>